<feature type="signal peptide" evidence="2">
    <location>
        <begin position="1"/>
        <end position="22"/>
    </location>
</feature>
<protein>
    <recommendedName>
        <fullName evidence="5">Tetratricopeptide repeat protein</fullName>
    </recommendedName>
</protein>
<name>S3LCZ0_9SPIR</name>
<keyword evidence="2" id="KW-0732">Signal</keyword>
<dbReference type="PATRIC" id="fig|1125702.3.peg.706"/>
<dbReference type="RefSeq" id="WP_016518206.1">
    <property type="nucleotide sequence ID" value="NZ_KE332512.1"/>
</dbReference>
<feature type="repeat" description="TPR" evidence="1">
    <location>
        <begin position="240"/>
        <end position="273"/>
    </location>
</feature>
<dbReference type="Gene3D" id="1.25.40.10">
    <property type="entry name" value="Tetratricopeptide repeat domain"/>
    <property type="match status" value="1"/>
</dbReference>
<evidence type="ECO:0000256" key="2">
    <source>
        <dbReference type="SAM" id="SignalP"/>
    </source>
</evidence>
<dbReference type="InterPro" id="IPR019734">
    <property type="entry name" value="TPR_rpt"/>
</dbReference>
<dbReference type="GeneID" id="301460863"/>
<proteinExistence type="predicted"/>
<evidence type="ECO:0000313" key="3">
    <source>
        <dbReference type="EMBL" id="EPF47396.1"/>
    </source>
</evidence>
<feature type="chain" id="PRO_5004511713" description="Tetratricopeptide repeat protein" evidence="2">
    <location>
        <begin position="23"/>
        <end position="716"/>
    </location>
</feature>
<organism evidence="3 4">
    <name type="scientific">Treponema vincentii F0403</name>
    <dbReference type="NCBI Taxonomy" id="1125702"/>
    <lineage>
        <taxon>Bacteria</taxon>
        <taxon>Pseudomonadati</taxon>
        <taxon>Spirochaetota</taxon>
        <taxon>Spirochaetia</taxon>
        <taxon>Spirochaetales</taxon>
        <taxon>Treponemataceae</taxon>
        <taxon>Treponema</taxon>
    </lineage>
</organism>
<dbReference type="InterPro" id="IPR011990">
    <property type="entry name" value="TPR-like_helical_dom_sf"/>
</dbReference>
<dbReference type="EMBL" id="ATFC01000003">
    <property type="protein sequence ID" value="EPF47396.1"/>
    <property type="molecule type" value="Genomic_DNA"/>
</dbReference>
<dbReference type="Proteomes" id="UP000014605">
    <property type="component" value="Unassembled WGS sequence"/>
</dbReference>
<keyword evidence="4" id="KW-1185">Reference proteome</keyword>
<dbReference type="SUPFAM" id="SSF81901">
    <property type="entry name" value="HCP-like"/>
    <property type="match status" value="1"/>
</dbReference>
<evidence type="ECO:0000313" key="4">
    <source>
        <dbReference type="Proteomes" id="UP000014605"/>
    </source>
</evidence>
<dbReference type="PROSITE" id="PS50005">
    <property type="entry name" value="TPR"/>
    <property type="match status" value="1"/>
</dbReference>
<gene>
    <name evidence="3" type="ORF">HMPREF1222_00672</name>
</gene>
<dbReference type="HOGENOM" id="CLU_385846_0_0_12"/>
<accession>S3LCZ0</accession>
<comment type="caution">
    <text evidence="3">The sequence shown here is derived from an EMBL/GenBank/DDBJ whole genome shotgun (WGS) entry which is preliminary data.</text>
</comment>
<evidence type="ECO:0008006" key="5">
    <source>
        <dbReference type="Google" id="ProtNLM"/>
    </source>
</evidence>
<sequence length="716" mass="82493">MNTFKKLVAVCVLCLTAIGVYAQTVRTLTEAQKEQLITALNYVEFSTAQIKKHQNRIVVDREFDFVINKIKRNIFIDPRLINTYSSLLQNLTELKLQENERAFYQKQAEKQRKQAIFNAFQSFGSVFVPGRTPLQMVASLAYTGTSAFFNYKRAVNSVDNALDQQTFNIDQNQLRVIDDQRTQLFNNSTALLSQYRLDEKSYTHENFMEKFITVLQMSGNKEKLNNLRVLEESHRFDNFPPFWYELGSAYQNDNNYSAARKAYTKFEQLQNNTIITYDKYYVELAKNMISLIAGSGSMEAKNKQLRENKNEVYKYLAIIEEQTSRENTFDVIDKNYYMAQIYYVLGDTTKAVKSLEENIGLGDSGKDYLGSSKFLLKIIKTELASEKNHIIYDVATKAEFITFTADRLHRAFDNDKGCLADTVNWKTDDGAHLELAIIGKPEKKELVNDYICFTIPNMLAAEYRISEIEINGEKKNVTAILFSNKGNDYHTYWCNTKWKDLNPDKNSIALILTDKNTGKTFSLRYTVTFSTEGVVMRAAMGLGQLGSDIQSQDGNTAVIFGEKLRDGKFEFKDDKTLQKEAKKAAKKKGHASEQEYLINIKKDYQYQLRTILQEAEKETYKHDDKYVAFSASVYRFDAPPSYWKVDWSDWTLYASVAVSHILWLPIYAGKNYLTGNKRLNDKTDTFIVFSLDTISETTGNVVTDYKCTKFIEIKKQ</sequence>
<dbReference type="AlphaFoldDB" id="S3LCZ0"/>
<reference evidence="3 4" key="1">
    <citation type="submission" date="2013-04" db="EMBL/GenBank/DDBJ databases">
        <title>The Genome Sequence of Treponema vincentii F0403.</title>
        <authorList>
            <consortium name="The Broad Institute Genomics Platform"/>
            <person name="Earl A."/>
            <person name="Ward D."/>
            <person name="Feldgarden M."/>
            <person name="Gevers D."/>
            <person name="Leonetti C."/>
            <person name="Izard J."/>
            <person name="Walker B."/>
            <person name="Young S."/>
            <person name="Zeng Q."/>
            <person name="Gargeya S."/>
            <person name="Fitzgerald M."/>
            <person name="Haas B."/>
            <person name="Abouelleil A."/>
            <person name="Allen A.W."/>
            <person name="Alvarado L."/>
            <person name="Arachchi H.M."/>
            <person name="Berlin A.M."/>
            <person name="Chapman S.B."/>
            <person name="Gainer-Dewar J."/>
            <person name="Goldberg J."/>
            <person name="Griggs A."/>
            <person name="Gujja S."/>
            <person name="Hansen M."/>
            <person name="Howarth C."/>
            <person name="Imamovic A."/>
            <person name="Ireland A."/>
            <person name="Larimer J."/>
            <person name="McCowan C."/>
            <person name="Murphy C."/>
            <person name="Pearson M."/>
            <person name="Poon T.W."/>
            <person name="Priest M."/>
            <person name="Roberts A."/>
            <person name="Saif S."/>
            <person name="Shea T."/>
            <person name="Sisk P."/>
            <person name="Sykes S."/>
            <person name="Wortman J."/>
            <person name="Nusbaum C."/>
            <person name="Birren B."/>
        </authorList>
    </citation>
    <scope>NUCLEOTIDE SEQUENCE [LARGE SCALE GENOMIC DNA]</scope>
    <source>
        <strain evidence="3 4">F0403</strain>
    </source>
</reference>
<keyword evidence="1" id="KW-0802">TPR repeat</keyword>
<evidence type="ECO:0000256" key="1">
    <source>
        <dbReference type="PROSITE-ProRule" id="PRU00339"/>
    </source>
</evidence>